<proteinExistence type="inferred from homology"/>
<dbReference type="InterPro" id="IPR012334">
    <property type="entry name" value="Pectin_lyas_fold"/>
</dbReference>
<evidence type="ECO:0000256" key="6">
    <source>
        <dbReference type="ARBA" id="ARBA00022525"/>
    </source>
</evidence>
<dbReference type="InterPro" id="IPR004898">
    <property type="entry name" value="Pectate_lyase_PlyH/PlyE-like"/>
</dbReference>
<dbReference type="Gene3D" id="2.160.20.10">
    <property type="entry name" value="Single-stranded right-handed beta-helix, Pectin lyase-like"/>
    <property type="match status" value="1"/>
</dbReference>
<dbReference type="Pfam" id="PF03211">
    <property type="entry name" value="Pectate_lyase"/>
    <property type="match status" value="1"/>
</dbReference>
<protein>
    <recommendedName>
        <fullName evidence="5 10">Pectate lyase</fullName>
        <ecNumber evidence="5 10">4.2.2.2</ecNumber>
    </recommendedName>
</protein>
<dbReference type="AlphaFoldDB" id="A0A2L0EHV9"/>
<evidence type="ECO:0000256" key="8">
    <source>
        <dbReference type="ARBA" id="ARBA00022837"/>
    </source>
</evidence>
<evidence type="ECO:0000256" key="5">
    <source>
        <dbReference type="ARBA" id="ARBA00012272"/>
    </source>
</evidence>
<dbReference type="PROSITE" id="PS51257">
    <property type="entry name" value="PROKAR_LIPOPROTEIN"/>
    <property type="match status" value="1"/>
</dbReference>
<evidence type="ECO:0000256" key="9">
    <source>
        <dbReference type="ARBA" id="ARBA00023239"/>
    </source>
</evidence>
<dbReference type="Proteomes" id="UP000238348">
    <property type="component" value="Chromosome"/>
</dbReference>
<keyword evidence="8 10" id="KW-0106">Calcium</keyword>
<evidence type="ECO:0000313" key="11">
    <source>
        <dbReference type="EMBL" id="AUX38879.1"/>
    </source>
</evidence>
<keyword evidence="6 10" id="KW-0964">Secreted</keyword>
<dbReference type="Gene3D" id="2.60.120.260">
    <property type="entry name" value="Galactose-binding domain-like"/>
    <property type="match status" value="1"/>
</dbReference>
<comment type="subcellular location">
    <subcellularLocation>
        <location evidence="3 10">Secreted</location>
    </subcellularLocation>
</comment>
<evidence type="ECO:0000256" key="10">
    <source>
        <dbReference type="RuleBase" id="RU367009"/>
    </source>
</evidence>
<evidence type="ECO:0000256" key="7">
    <source>
        <dbReference type="ARBA" id="ARBA00022729"/>
    </source>
</evidence>
<comment type="catalytic activity">
    <reaction evidence="1 10">
        <text>Eliminative cleavage of (1-&gt;4)-alpha-D-galacturonan to give oligosaccharides with 4-deoxy-alpha-D-galact-4-enuronosyl groups at their non-reducing ends.</text>
        <dbReference type="EC" id="4.2.2.2"/>
    </reaction>
</comment>
<dbReference type="SUPFAM" id="SSF49785">
    <property type="entry name" value="Galactose-binding domain-like"/>
    <property type="match status" value="1"/>
</dbReference>
<keyword evidence="9 10" id="KW-0456">Lyase</keyword>
<feature type="chain" id="PRO_5025091999" description="Pectate lyase" evidence="10">
    <location>
        <begin position="24"/>
        <end position="391"/>
    </location>
</feature>
<dbReference type="GO" id="GO:0005576">
    <property type="term" value="C:extracellular region"/>
    <property type="evidence" value="ECO:0007669"/>
    <property type="project" value="UniProtKB-SubCell"/>
</dbReference>
<dbReference type="EC" id="4.2.2.2" evidence="5 10"/>
<comment type="cofactor">
    <cofactor evidence="2 10">
        <name>Ca(2+)</name>
        <dbReference type="ChEBI" id="CHEBI:29108"/>
    </cofactor>
</comment>
<dbReference type="InterPro" id="IPR011050">
    <property type="entry name" value="Pectin_lyase_fold/virulence"/>
</dbReference>
<dbReference type="PANTHER" id="PTHR33407">
    <property type="entry name" value="PECTATE LYASE F-RELATED"/>
    <property type="match status" value="1"/>
</dbReference>
<evidence type="ECO:0000256" key="1">
    <source>
        <dbReference type="ARBA" id="ARBA00000695"/>
    </source>
</evidence>
<keyword evidence="7 10" id="KW-0732">Signal</keyword>
<name>A0A2L0EHV9_SORCE</name>
<evidence type="ECO:0000313" key="12">
    <source>
        <dbReference type="Proteomes" id="UP000238348"/>
    </source>
</evidence>
<dbReference type="EMBL" id="CP012673">
    <property type="protein sequence ID" value="AUX38879.1"/>
    <property type="molecule type" value="Genomic_DNA"/>
</dbReference>
<evidence type="ECO:0000256" key="4">
    <source>
        <dbReference type="ARBA" id="ARBA00006463"/>
    </source>
</evidence>
<reference evidence="11 12" key="1">
    <citation type="submission" date="2015-09" db="EMBL/GenBank/DDBJ databases">
        <title>Sorangium comparison.</title>
        <authorList>
            <person name="Zaburannyi N."/>
            <person name="Bunk B."/>
            <person name="Overmann J."/>
            <person name="Mueller R."/>
        </authorList>
    </citation>
    <scope>NUCLEOTIDE SEQUENCE [LARGE SCALE GENOMIC DNA]</scope>
    <source>
        <strain evidence="11 12">So ce26</strain>
    </source>
</reference>
<dbReference type="CDD" id="cd02795">
    <property type="entry name" value="CBM6-CBM35-CBM36_like"/>
    <property type="match status" value="1"/>
</dbReference>
<dbReference type="GO" id="GO:0030570">
    <property type="term" value="F:pectate lyase activity"/>
    <property type="evidence" value="ECO:0007669"/>
    <property type="project" value="UniProtKB-UniRule"/>
</dbReference>
<evidence type="ECO:0000256" key="2">
    <source>
        <dbReference type="ARBA" id="ARBA00001913"/>
    </source>
</evidence>
<dbReference type="InterPro" id="IPR008979">
    <property type="entry name" value="Galactose-bd-like_sf"/>
</dbReference>
<comment type="function">
    <text evidence="10">Catalyzes the depolymerization of both polygalacturonate and pectins of methyl esterification degree from 22 to 89%, with an endo mode of action. In contrast to the majority of pectate lyases, displays high activity on highly methylated pectins.</text>
</comment>
<dbReference type="OrthoDB" id="4298856at2"/>
<sequence>MSFKYTYAFGALLSLGLVGCVAADDGSVDADTMDVDSLSDALSTVRVEAEAQSWSISSGDKVETNSGNVKLRASQSGDFFKFSTSVEAGTYKIVLRYAKRNVYGKYDVKVAGSTVGSLDAYSSSTGDSWTTATLGEKALSGNVEFSFQVTGKSSSASGHDLKVDYIELVPVEGAGSDGADSGGADSGGTTTTGSGGVVKSTIVVKAGETFDGGGKRFIADADTLGDGSQGEGQKPVFKLEDGAKLKNVVLGAPAADGIHTYGNVTLENVVWEDIGEDALTVKGSGTVVIDGGSAKDGDDKVFQINAASTFKVSNFKATNAGKFIRQNGGTTFKVDVIIDRCDISKMKESIFRTDSSTSTVTMTNTRYSQIGNSPFIGVSSSNISTSNNTQY</sequence>
<dbReference type="SUPFAM" id="SSF51126">
    <property type="entry name" value="Pectin lyase-like"/>
    <property type="match status" value="1"/>
</dbReference>
<dbReference type="PANTHER" id="PTHR33407:SF9">
    <property type="entry name" value="PECTATE LYASE F-RELATED"/>
    <property type="match status" value="1"/>
</dbReference>
<feature type="signal peptide" evidence="10">
    <location>
        <begin position="1"/>
        <end position="23"/>
    </location>
</feature>
<gene>
    <name evidence="11" type="primary">pel</name>
    <name evidence="11" type="ORF">SOCE26_002600</name>
</gene>
<accession>A0A2L0EHV9</accession>
<comment type="similarity">
    <text evidence="4 10">Belongs to the polysaccharide lyase 3 family.</text>
</comment>
<organism evidence="11 12">
    <name type="scientific">Sorangium cellulosum</name>
    <name type="common">Polyangium cellulosum</name>
    <dbReference type="NCBI Taxonomy" id="56"/>
    <lineage>
        <taxon>Bacteria</taxon>
        <taxon>Pseudomonadati</taxon>
        <taxon>Myxococcota</taxon>
        <taxon>Polyangia</taxon>
        <taxon>Polyangiales</taxon>
        <taxon>Polyangiaceae</taxon>
        <taxon>Sorangium</taxon>
    </lineage>
</organism>
<evidence type="ECO:0000256" key="3">
    <source>
        <dbReference type="ARBA" id="ARBA00004613"/>
    </source>
</evidence>